<dbReference type="SMART" id="SM00185">
    <property type="entry name" value="ARM"/>
    <property type="match status" value="4"/>
</dbReference>
<dbReference type="OMA" id="SHEMDEA"/>
<dbReference type="InParanoid" id="A8PCK5"/>
<dbReference type="RefSeq" id="XP_001840422.1">
    <property type="nucleotide sequence ID" value="XM_001840370.1"/>
</dbReference>
<reference evidence="2 3" key="1">
    <citation type="journal article" date="2010" name="Proc. Natl. Acad. Sci. U.S.A.">
        <title>Insights into evolution of multicellular fungi from the assembled chromosomes of the mushroom Coprinopsis cinerea (Coprinus cinereus).</title>
        <authorList>
            <person name="Stajich J.E."/>
            <person name="Wilke S.K."/>
            <person name="Ahren D."/>
            <person name="Au C.H."/>
            <person name="Birren B.W."/>
            <person name="Borodovsky M."/>
            <person name="Burns C."/>
            <person name="Canback B."/>
            <person name="Casselton L.A."/>
            <person name="Cheng C.K."/>
            <person name="Deng J."/>
            <person name="Dietrich F.S."/>
            <person name="Fargo D.C."/>
            <person name="Farman M.L."/>
            <person name="Gathman A.C."/>
            <person name="Goldberg J."/>
            <person name="Guigo R."/>
            <person name="Hoegger P.J."/>
            <person name="Hooker J.B."/>
            <person name="Huggins A."/>
            <person name="James T.Y."/>
            <person name="Kamada T."/>
            <person name="Kilaru S."/>
            <person name="Kodira C."/>
            <person name="Kues U."/>
            <person name="Kupfer D."/>
            <person name="Kwan H.S."/>
            <person name="Lomsadze A."/>
            <person name="Li W."/>
            <person name="Lilly W.W."/>
            <person name="Ma L.J."/>
            <person name="Mackey A.J."/>
            <person name="Manning G."/>
            <person name="Martin F."/>
            <person name="Muraguchi H."/>
            <person name="Natvig D.O."/>
            <person name="Palmerini H."/>
            <person name="Ramesh M.A."/>
            <person name="Rehmeyer C.J."/>
            <person name="Roe B.A."/>
            <person name="Shenoy N."/>
            <person name="Stanke M."/>
            <person name="Ter-Hovhannisyan V."/>
            <person name="Tunlid A."/>
            <person name="Velagapudi R."/>
            <person name="Vision T.J."/>
            <person name="Zeng Q."/>
            <person name="Zolan M.E."/>
            <person name="Pukkila P.J."/>
        </authorList>
    </citation>
    <scope>NUCLEOTIDE SEQUENCE [LARGE SCALE GENOMIC DNA]</scope>
    <source>
        <strain evidence="3">Okayama-7 / 130 / ATCC MYA-4618 / FGSC 9003</strain>
    </source>
</reference>
<dbReference type="GeneID" id="6017064"/>
<accession>A8PCK5</accession>
<feature type="region of interest" description="Disordered" evidence="1">
    <location>
        <begin position="1000"/>
        <end position="1019"/>
    </location>
</feature>
<gene>
    <name evidence="2" type="ORF">CC1G_05308</name>
</gene>
<protein>
    <submittedName>
        <fullName evidence="2">Uncharacterized protein</fullName>
    </submittedName>
</protein>
<feature type="region of interest" description="Disordered" evidence="1">
    <location>
        <begin position="1"/>
        <end position="39"/>
    </location>
</feature>
<sequence>MPSDSENTAPSSSTDVEDFEFGGDEEETVPPPDPSEFPSLLEGLESKDNEVFSKSIDKFDVLYSSQEDVFTEAILPHVARFLKFASNTDERKRQVALVDLATKALLSSDEKGRELARANLQYLAQILIKGDDLARHDLLRLFETLLEHEEAFEEQYVGIFKEHVFATPVDNCPSSTAMETFQTALTFYTQTSGKVAVKAGGVEFAIGALDSPDPQIRVAAINCLANILSNKDELYQYVSEAEHENPVLYFHGILLLPILALLRDKVEAVVAAVLDFLQGEDSDYTTAFILADDNAPHDLVLLLAKKDVQQLGAPIDWLLARLTQDERAAEVVEGFRKVWQDEEVDMETKVQVLRASLNNFDTVTRSSLKGGLGEFFVGILGKEEHRTSALTVISASMENHQRLGYYLVKAGAISALVDIFENGTNLKERCLAATILSKLPDTYEPKGDDESEQSSYRSAATAALSTDEILPRILTTLESDDVGIASAAFTLLAAIMTNEVMWSDDDGDDDIPSPVKDKVVTPQLIELALGKLSVPAVAPAALQVLVESAWQYNRGFALVRDAFKPHVPKADATFFELLDGPADNDSRYRARKRRHLAGAVVNVGGLLRIQDLLEEPVVSIDARRSLVVGFRALLCTDVADLDVGRQSKRLPVLLAELLADGTYDSLRRVMWMVRLLSVEGNARALASWTALGTEETINHLVKFLQTGRVEIPEPSLEGLGEEEYEKTLEEHRKKVKENAEHWSRTLAMTCEIIDGLLESQFSPFLHLFAGALLKTSNSCDETCVLELLDKVAKSCDGHGDDALEPFIVAIKDLLGDPCPPTIDQIRTWAAYGSGMSTVLYLGGVVPFLVKQADPPVPQPSEEEDDDRSIQDDGSIAVEVIDAFVAIATKVSGDRSRKRDVQAAFFSTEKLLSIATDTIKNLGEYEKYSASDMACKVFRLSQGYTEALPALRGRDIFPSLLTMFDDDEIIVDDCARLLGWLADVDRAALVDVLKKQIAQLQPPANTQNQGGKKKKKKGRYTPRLSKKAVLERLKALAETSNTAQEAVVEAGGVELAMAAASGEDEEVLTLALGVLRCVCNPEAQVDVLSRLVELWTDPDSSGSILYAILELLQDLIRKYDVQPLLDAEWDRLLVTKLSEEPAGVQDMSTLVATVAELALKGDSGKRAIVERFRERFDDGAALERESDWGTSHALRCLAMRGDECASLVVEMGSIDYAIQLLLSDDPQYITKGAALCTTIVRQITNEALPLLQAKGVLKLVAEGRRKFDAALDRPFDAPEGLEGSELETEKEEYLEKQGRLKDYIDHWDMFDRILGGEFISEADYEEYQWF</sequence>
<dbReference type="Gene3D" id="1.25.10.10">
    <property type="entry name" value="Leucine-rich Repeat Variant"/>
    <property type="match status" value="3"/>
</dbReference>
<keyword evidence="3" id="KW-1185">Reference proteome</keyword>
<feature type="compositionally biased region" description="Acidic residues" evidence="1">
    <location>
        <begin position="15"/>
        <end position="28"/>
    </location>
</feature>
<dbReference type="VEuPathDB" id="FungiDB:CC1G_05308"/>
<comment type="caution">
    <text evidence="2">The sequence shown here is derived from an EMBL/GenBank/DDBJ whole genome shotgun (WGS) entry which is preliminary data.</text>
</comment>
<evidence type="ECO:0000313" key="2">
    <source>
        <dbReference type="EMBL" id="EAU81478.1"/>
    </source>
</evidence>
<feature type="compositionally biased region" description="Basic residues" evidence="1">
    <location>
        <begin position="1010"/>
        <end position="1019"/>
    </location>
</feature>
<dbReference type="OrthoDB" id="2960366at2759"/>
<dbReference type="SUPFAM" id="SSF48371">
    <property type="entry name" value="ARM repeat"/>
    <property type="match status" value="1"/>
</dbReference>
<dbReference type="EMBL" id="AACS02000011">
    <property type="protein sequence ID" value="EAU81478.1"/>
    <property type="molecule type" value="Genomic_DNA"/>
</dbReference>
<dbReference type="InterPro" id="IPR016024">
    <property type="entry name" value="ARM-type_fold"/>
</dbReference>
<evidence type="ECO:0000256" key="1">
    <source>
        <dbReference type="SAM" id="MobiDB-lite"/>
    </source>
</evidence>
<dbReference type="InterPro" id="IPR011989">
    <property type="entry name" value="ARM-like"/>
</dbReference>
<dbReference type="Proteomes" id="UP000001861">
    <property type="component" value="Unassembled WGS sequence"/>
</dbReference>
<name>A8PCK5_COPC7</name>
<organism evidence="2 3">
    <name type="scientific">Coprinopsis cinerea (strain Okayama-7 / 130 / ATCC MYA-4618 / FGSC 9003)</name>
    <name type="common">Inky cap fungus</name>
    <name type="synonym">Hormographiella aspergillata</name>
    <dbReference type="NCBI Taxonomy" id="240176"/>
    <lineage>
        <taxon>Eukaryota</taxon>
        <taxon>Fungi</taxon>
        <taxon>Dikarya</taxon>
        <taxon>Basidiomycota</taxon>
        <taxon>Agaricomycotina</taxon>
        <taxon>Agaricomycetes</taxon>
        <taxon>Agaricomycetidae</taxon>
        <taxon>Agaricales</taxon>
        <taxon>Agaricineae</taxon>
        <taxon>Psathyrellaceae</taxon>
        <taxon>Coprinopsis</taxon>
    </lineage>
</organism>
<proteinExistence type="predicted"/>
<feature type="compositionally biased region" description="Polar residues" evidence="1">
    <location>
        <begin position="1"/>
        <end position="13"/>
    </location>
</feature>
<dbReference type="KEGG" id="cci:CC1G_05308"/>
<evidence type="ECO:0000313" key="3">
    <source>
        <dbReference type="Proteomes" id="UP000001861"/>
    </source>
</evidence>
<dbReference type="InterPro" id="IPR000225">
    <property type="entry name" value="Armadillo"/>
</dbReference>